<evidence type="ECO:0000313" key="2">
    <source>
        <dbReference type="EMBL" id="WZN42023.1"/>
    </source>
</evidence>
<sequence>MKKMIMSFLVGAAVVGTAFAADSYFAQANQFYAKSPSTGICKRIVLANSVLATEVQKGIAGAQATLTDVTGDVYTIWEDAACNTTQVQLVAF</sequence>
<feature type="chain" id="PRO_5045467739" evidence="1">
    <location>
        <begin position="21"/>
        <end position="92"/>
    </location>
</feature>
<gene>
    <name evidence="2" type="ORF">WJU16_03100</name>
</gene>
<name>A0ABZ2YRD3_9BACT</name>
<dbReference type="Proteomes" id="UP001485459">
    <property type="component" value="Chromosome"/>
</dbReference>
<keyword evidence="3" id="KW-1185">Reference proteome</keyword>
<proteinExistence type="predicted"/>
<accession>A0ABZ2YRD3</accession>
<evidence type="ECO:0000256" key="1">
    <source>
        <dbReference type="SAM" id="SignalP"/>
    </source>
</evidence>
<keyword evidence="1" id="KW-0732">Signal</keyword>
<reference evidence="3" key="1">
    <citation type="submission" date="2024-03" db="EMBL/GenBank/DDBJ databases">
        <title>Chitinophaga horti sp. nov., isolated from garden soil.</title>
        <authorList>
            <person name="Lee D.S."/>
            <person name="Han D.M."/>
            <person name="Baek J.H."/>
            <person name="Choi D.G."/>
            <person name="Jeon J.H."/>
            <person name="Jeon C.O."/>
        </authorList>
    </citation>
    <scope>NUCLEOTIDE SEQUENCE [LARGE SCALE GENOMIC DNA]</scope>
    <source>
        <strain evidence="3">GPA1</strain>
    </source>
</reference>
<feature type="signal peptide" evidence="1">
    <location>
        <begin position="1"/>
        <end position="20"/>
    </location>
</feature>
<protein>
    <submittedName>
        <fullName evidence="2">Uncharacterized protein</fullName>
    </submittedName>
</protein>
<dbReference type="RefSeq" id="WP_341836866.1">
    <property type="nucleotide sequence ID" value="NZ_CP149822.1"/>
</dbReference>
<organism evidence="2 3">
    <name type="scientific">Chitinophaga pollutisoli</name>
    <dbReference type="NCBI Taxonomy" id="3133966"/>
    <lineage>
        <taxon>Bacteria</taxon>
        <taxon>Pseudomonadati</taxon>
        <taxon>Bacteroidota</taxon>
        <taxon>Chitinophagia</taxon>
        <taxon>Chitinophagales</taxon>
        <taxon>Chitinophagaceae</taxon>
        <taxon>Chitinophaga</taxon>
    </lineage>
</organism>
<evidence type="ECO:0000313" key="3">
    <source>
        <dbReference type="Proteomes" id="UP001485459"/>
    </source>
</evidence>
<dbReference type="EMBL" id="CP149822">
    <property type="protein sequence ID" value="WZN42023.1"/>
    <property type="molecule type" value="Genomic_DNA"/>
</dbReference>